<keyword evidence="3" id="KW-1185">Reference proteome</keyword>
<gene>
    <name evidence="2" type="ORF">J4G78_14770</name>
</gene>
<evidence type="ECO:0000313" key="3">
    <source>
        <dbReference type="Proteomes" id="UP000663923"/>
    </source>
</evidence>
<accession>A0ABX7T4N9</accession>
<reference evidence="2 3" key="1">
    <citation type="submission" date="2021-03" db="EMBL/GenBank/DDBJ databases">
        <title>Complete genome of Parasphingorhabdus_sp.JHSY0214.</title>
        <authorList>
            <person name="Yoo J.H."/>
            <person name="Bae J.W."/>
        </authorList>
    </citation>
    <scope>NUCLEOTIDE SEQUENCE [LARGE SCALE GENOMIC DNA]</scope>
    <source>
        <strain evidence="2 3">JHSY0214</strain>
    </source>
</reference>
<dbReference type="Proteomes" id="UP000663923">
    <property type="component" value="Chromosome"/>
</dbReference>
<proteinExistence type="predicted"/>
<name>A0ABX7T4N9_9SPHN</name>
<dbReference type="EMBL" id="CP071794">
    <property type="protein sequence ID" value="QTD55454.1"/>
    <property type="molecule type" value="Genomic_DNA"/>
</dbReference>
<dbReference type="RefSeq" id="WP_207987292.1">
    <property type="nucleotide sequence ID" value="NZ_CP071794.1"/>
</dbReference>
<protein>
    <recommendedName>
        <fullName evidence="4">Flagellar biosynthesis protein</fullName>
    </recommendedName>
</protein>
<feature type="region of interest" description="Disordered" evidence="1">
    <location>
        <begin position="29"/>
        <end position="60"/>
    </location>
</feature>
<sequence length="225" mass="24633">MSDLHSEKNLHGDDVVPLWRMPIEQKEFSAWSGNPAGGSTSGNHFQSFGDQEASETMAPAGDQEEDIFEAAYRKGWEDGQAAVAAERAQDDQAATNIAEAIRHLNDLHSTGSFSLILNAIESLFRRCSELAVPDPVLLQAWATQLADKIDQDQKGASLVLHPDDLALIDQDACKLVLRPDPLMLRGNLKLSHAGGWIEKGSEVVLDELHALIDEFSDPQSDSDYD</sequence>
<organism evidence="2 3">
    <name type="scientific">Parasphingorhabdus cellanae</name>
    <dbReference type="NCBI Taxonomy" id="2806553"/>
    <lineage>
        <taxon>Bacteria</taxon>
        <taxon>Pseudomonadati</taxon>
        <taxon>Pseudomonadota</taxon>
        <taxon>Alphaproteobacteria</taxon>
        <taxon>Sphingomonadales</taxon>
        <taxon>Sphingomonadaceae</taxon>
        <taxon>Parasphingorhabdus</taxon>
    </lineage>
</organism>
<evidence type="ECO:0008006" key="4">
    <source>
        <dbReference type="Google" id="ProtNLM"/>
    </source>
</evidence>
<evidence type="ECO:0000256" key="1">
    <source>
        <dbReference type="SAM" id="MobiDB-lite"/>
    </source>
</evidence>
<evidence type="ECO:0000313" key="2">
    <source>
        <dbReference type="EMBL" id="QTD55454.1"/>
    </source>
</evidence>